<evidence type="ECO:0000256" key="6">
    <source>
        <dbReference type="ARBA" id="ARBA00023125"/>
    </source>
</evidence>
<keyword evidence="8" id="KW-0544">Nucleosome core</keyword>
<dbReference type="Ensembl" id="ENSTMTT00000027022.1">
    <property type="protein sequence ID" value="ENSTMTP00000026076.1"/>
    <property type="gene ID" value="ENSTMTG00000019066.1"/>
</dbReference>
<proteinExistence type="inferred from homology"/>
<dbReference type="GO" id="GO:0003677">
    <property type="term" value="F:DNA binding"/>
    <property type="evidence" value="ECO:0007669"/>
    <property type="project" value="UniProtKB-KW"/>
</dbReference>
<dbReference type="GeneTree" id="ENSGT00990000212969"/>
<evidence type="ECO:0000313" key="10">
    <source>
        <dbReference type="Proteomes" id="UP000472274"/>
    </source>
</evidence>
<dbReference type="GO" id="GO:0000786">
    <property type="term" value="C:nucleosome"/>
    <property type="evidence" value="ECO:0007669"/>
    <property type="project" value="UniProtKB-KW"/>
</dbReference>
<dbReference type="InParanoid" id="A0A674JW66"/>
<reference evidence="9" key="1">
    <citation type="submission" date="2025-08" db="UniProtKB">
        <authorList>
            <consortium name="Ensembl"/>
        </authorList>
    </citation>
    <scope>IDENTIFICATION</scope>
</reference>
<evidence type="ECO:0000256" key="1">
    <source>
        <dbReference type="ARBA" id="ARBA00002001"/>
    </source>
</evidence>
<dbReference type="GO" id="GO:0030527">
    <property type="term" value="F:structural constituent of chromatin"/>
    <property type="evidence" value="ECO:0007669"/>
    <property type="project" value="InterPro"/>
</dbReference>
<keyword evidence="6" id="KW-0238">DNA-binding</keyword>
<evidence type="ECO:0000256" key="2">
    <source>
        <dbReference type="ARBA" id="ARBA00004123"/>
    </source>
</evidence>
<dbReference type="Proteomes" id="UP000472274">
    <property type="component" value="Unplaced"/>
</dbReference>
<keyword evidence="7" id="KW-0539">Nucleus</keyword>
<dbReference type="InterPro" id="IPR009072">
    <property type="entry name" value="Histone-fold"/>
</dbReference>
<dbReference type="InterPro" id="IPR001951">
    <property type="entry name" value="Histone_H4"/>
</dbReference>
<evidence type="ECO:0008006" key="11">
    <source>
        <dbReference type="Google" id="ProtNLM"/>
    </source>
</evidence>
<accession>A0A674JW66</accession>
<organism evidence="9 10">
    <name type="scientific">Terrapene triunguis</name>
    <name type="common">Three-toed box turtle</name>
    <dbReference type="NCBI Taxonomy" id="2587831"/>
    <lineage>
        <taxon>Eukaryota</taxon>
        <taxon>Metazoa</taxon>
        <taxon>Chordata</taxon>
        <taxon>Craniata</taxon>
        <taxon>Vertebrata</taxon>
        <taxon>Euteleostomi</taxon>
        <taxon>Archelosauria</taxon>
        <taxon>Testudinata</taxon>
        <taxon>Testudines</taxon>
        <taxon>Cryptodira</taxon>
        <taxon>Durocryptodira</taxon>
        <taxon>Testudinoidea</taxon>
        <taxon>Emydidae</taxon>
        <taxon>Terrapene</taxon>
    </lineage>
</organism>
<dbReference type="GO" id="GO:0046982">
    <property type="term" value="F:protein heterodimerization activity"/>
    <property type="evidence" value="ECO:0007669"/>
    <property type="project" value="InterPro"/>
</dbReference>
<evidence type="ECO:0000256" key="3">
    <source>
        <dbReference type="ARBA" id="ARBA00004286"/>
    </source>
</evidence>
<protein>
    <recommendedName>
        <fullName evidence="11">Histone H4</fullName>
    </recommendedName>
</protein>
<dbReference type="Gene3D" id="1.10.20.10">
    <property type="entry name" value="Histone, subunit A"/>
    <property type="match status" value="2"/>
</dbReference>
<dbReference type="PANTHER" id="PTHR10484">
    <property type="entry name" value="HISTONE H4"/>
    <property type="match status" value="1"/>
</dbReference>
<evidence type="ECO:0000313" key="9">
    <source>
        <dbReference type="Ensembl" id="ENSTMTP00000026076.1"/>
    </source>
</evidence>
<evidence type="ECO:0000256" key="4">
    <source>
        <dbReference type="ARBA" id="ARBA00006564"/>
    </source>
</evidence>
<keyword evidence="10" id="KW-1185">Reference proteome</keyword>
<comment type="subcellular location">
    <subcellularLocation>
        <location evidence="3">Chromosome</location>
    </subcellularLocation>
    <subcellularLocation>
        <location evidence="2">Nucleus</location>
    </subcellularLocation>
</comment>
<dbReference type="GO" id="GO:0005634">
    <property type="term" value="C:nucleus"/>
    <property type="evidence" value="ECO:0007669"/>
    <property type="project" value="UniProtKB-SubCell"/>
</dbReference>
<dbReference type="SUPFAM" id="SSF47113">
    <property type="entry name" value="Histone-fold"/>
    <property type="match status" value="1"/>
</dbReference>
<sequence>MSSRSKGCKGLREQGVKRHQKVLCDNIEDITKPAGGCLVQTGGDLLGAESFLGNVIHDAVTYTDHAKGKTVTAVDVVYVFKIYILERVASTSPLNEVGVLTNAASFLACGFLSGQASAEKPLPMISHVSSSWLLGSDVVAAL</sequence>
<dbReference type="AlphaFoldDB" id="A0A674JW66"/>
<evidence type="ECO:0000256" key="8">
    <source>
        <dbReference type="ARBA" id="ARBA00023269"/>
    </source>
</evidence>
<comment type="similarity">
    <text evidence="4">Belongs to the histone H4 family.</text>
</comment>
<comment type="function">
    <text evidence="1">Core component of nucleosome. Nucleosomes wrap and compact DNA into chromatin, limiting DNA accessibility to the cellular machineries which require DNA as a template. Histones thereby play a central role in transcription regulation, DNA repair, DNA replication and chromosomal stability. DNA accessibility is regulated via a complex set of post-translational modifications of histones, also called histone code, and nucleosome remodeling.</text>
</comment>
<dbReference type="SMART" id="SM00417">
    <property type="entry name" value="H4"/>
    <property type="match status" value="1"/>
</dbReference>
<keyword evidence="5" id="KW-0158">Chromosome</keyword>
<evidence type="ECO:0000256" key="7">
    <source>
        <dbReference type="ARBA" id="ARBA00023242"/>
    </source>
</evidence>
<evidence type="ECO:0000256" key="5">
    <source>
        <dbReference type="ARBA" id="ARBA00022454"/>
    </source>
</evidence>
<name>A0A674JW66_9SAUR</name>
<reference evidence="9" key="2">
    <citation type="submission" date="2025-09" db="UniProtKB">
        <authorList>
            <consortium name="Ensembl"/>
        </authorList>
    </citation>
    <scope>IDENTIFICATION</scope>
</reference>